<feature type="transmembrane region" description="Helical" evidence="9">
    <location>
        <begin position="123"/>
        <end position="146"/>
    </location>
</feature>
<keyword evidence="4 9" id="KW-0552">Olfaction</keyword>
<keyword evidence="6 9" id="KW-0472">Membrane</keyword>
<dbReference type="GO" id="GO:0005549">
    <property type="term" value="F:odorant binding"/>
    <property type="evidence" value="ECO:0007669"/>
    <property type="project" value="InterPro"/>
</dbReference>
<dbReference type="InterPro" id="IPR004117">
    <property type="entry name" value="7tm6_olfct_rcpt"/>
</dbReference>
<feature type="transmembrane region" description="Helical" evidence="9">
    <location>
        <begin position="306"/>
        <end position="322"/>
    </location>
</feature>
<comment type="subcellular location">
    <subcellularLocation>
        <location evidence="9">Cell membrane</location>
        <topology evidence="9">Multi-pass membrane protein</topology>
    </subcellularLocation>
    <subcellularLocation>
        <location evidence="1">Membrane</location>
        <topology evidence="1">Multi-pass membrane protein</topology>
    </subcellularLocation>
</comment>
<evidence type="ECO:0000256" key="3">
    <source>
        <dbReference type="ARBA" id="ARBA00022692"/>
    </source>
</evidence>
<dbReference type="AlphaFoldDB" id="A0AAW2GRL7"/>
<accession>A0AAW2GRL7</accession>
<dbReference type="EMBL" id="JADYXP020000002">
    <property type="protein sequence ID" value="KAL0129882.1"/>
    <property type="molecule type" value="Genomic_DNA"/>
</dbReference>
<dbReference type="PANTHER" id="PTHR21137:SF43">
    <property type="entry name" value="ODORANT RECEPTOR 47A-RELATED"/>
    <property type="match status" value="1"/>
</dbReference>
<evidence type="ECO:0000256" key="4">
    <source>
        <dbReference type="ARBA" id="ARBA00022725"/>
    </source>
</evidence>
<keyword evidence="8 9" id="KW-0807">Transducer</keyword>
<keyword evidence="3 9" id="KW-0812">Transmembrane</keyword>
<keyword evidence="11" id="KW-1185">Reference proteome</keyword>
<gene>
    <name evidence="10" type="ORF">PUN28_001862</name>
</gene>
<evidence type="ECO:0000256" key="5">
    <source>
        <dbReference type="ARBA" id="ARBA00022989"/>
    </source>
</evidence>
<sequence>MASEQWKNDVAYAMTPFKLLSWPIGVWPLQVYNIYSLIRCILATCCMSIIVILPSMEFRMGCTNAEQNIDGLMLACCGVLGVLKTICFRIYAKNLTDNYGSALNDYLTIENAEHRVIMRRHAYIGRVLSCSMVCFSYVSVVIYALIPLLGDDLASNQESQINITDEDTVLDYPMPSRCALEYLHVPTSMHTVICFMEFIVLVLTCTCNHGNDSLFLNITLHMCGQVKILKTNFINFNISSPQVYGRFNALIQKHNYLMELAKKLAESINFVLLTQLFISSILLCIMGFQFILALKMNNVVVMGKSLMVLCTFLTQLSVYSFVGDYFKNQMEEIGLFIYQSSWYNLPIKLMKNLIFIIMRTRSPVKLQAGNYIVVNLATYMSILKTSISYLSVLRVMIDT</sequence>
<feature type="transmembrane region" description="Helical" evidence="9">
    <location>
        <begin position="372"/>
        <end position="397"/>
    </location>
</feature>
<proteinExistence type="inferred from homology"/>
<dbReference type="PANTHER" id="PTHR21137">
    <property type="entry name" value="ODORANT RECEPTOR"/>
    <property type="match status" value="1"/>
</dbReference>
<dbReference type="GO" id="GO:0007165">
    <property type="term" value="P:signal transduction"/>
    <property type="evidence" value="ECO:0007669"/>
    <property type="project" value="UniProtKB-KW"/>
</dbReference>
<evidence type="ECO:0000256" key="6">
    <source>
        <dbReference type="ARBA" id="ARBA00023136"/>
    </source>
</evidence>
<comment type="similarity">
    <text evidence="9">Belongs to the insect chemoreceptor superfamily. Heteromeric odorant receptor channel (TC 1.A.69) family.</text>
</comment>
<comment type="caution">
    <text evidence="10">The sequence shown here is derived from an EMBL/GenBank/DDBJ whole genome shotgun (WGS) entry which is preliminary data.</text>
</comment>
<keyword evidence="5 9" id="KW-1133">Transmembrane helix</keyword>
<keyword evidence="2 9" id="KW-0716">Sensory transduction</keyword>
<evidence type="ECO:0000256" key="8">
    <source>
        <dbReference type="ARBA" id="ARBA00023224"/>
    </source>
</evidence>
<keyword evidence="7 9" id="KW-0675">Receptor</keyword>
<evidence type="ECO:0000256" key="1">
    <source>
        <dbReference type="ARBA" id="ARBA00004141"/>
    </source>
</evidence>
<dbReference type="GO" id="GO:0005886">
    <property type="term" value="C:plasma membrane"/>
    <property type="evidence" value="ECO:0007669"/>
    <property type="project" value="UniProtKB-SubCell"/>
</dbReference>
<evidence type="ECO:0000313" key="10">
    <source>
        <dbReference type="EMBL" id="KAL0129882.1"/>
    </source>
</evidence>
<evidence type="ECO:0000256" key="2">
    <source>
        <dbReference type="ARBA" id="ARBA00022606"/>
    </source>
</evidence>
<evidence type="ECO:0000256" key="9">
    <source>
        <dbReference type="RuleBase" id="RU351113"/>
    </source>
</evidence>
<name>A0AAW2GRL7_9HYME</name>
<organism evidence="10 11">
    <name type="scientific">Cardiocondyla obscurior</name>
    <dbReference type="NCBI Taxonomy" id="286306"/>
    <lineage>
        <taxon>Eukaryota</taxon>
        <taxon>Metazoa</taxon>
        <taxon>Ecdysozoa</taxon>
        <taxon>Arthropoda</taxon>
        <taxon>Hexapoda</taxon>
        <taxon>Insecta</taxon>
        <taxon>Pterygota</taxon>
        <taxon>Neoptera</taxon>
        <taxon>Endopterygota</taxon>
        <taxon>Hymenoptera</taxon>
        <taxon>Apocrita</taxon>
        <taxon>Aculeata</taxon>
        <taxon>Formicoidea</taxon>
        <taxon>Formicidae</taxon>
        <taxon>Myrmicinae</taxon>
        <taxon>Cardiocondyla</taxon>
    </lineage>
</organism>
<evidence type="ECO:0000313" key="11">
    <source>
        <dbReference type="Proteomes" id="UP001430953"/>
    </source>
</evidence>
<dbReference type="GO" id="GO:0004984">
    <property type="term" value="F:olfactory receptor activity"/>
    <property type="evidence" value="ECO:0007669"/>
    <property type="project" value="InterPro"/>
</dbReference>
<feature type="transmembrane region" description="Helical" evidence="9">
    <location>
        <begin position="342"/>
        <end position="360"/>
    </location>
</feature>
<comment type="caution">
    <text evidence="9">Lacks conserved residue(s) required for the propagation of feature annotation.</text>
</comment>
<protein>
    <recommendedName>
        <fullName evidence="9">Odorant receptor</fullName>
    </recommendedName>
</protein>
<dbReference type="Proteomes" id="UP001430953">
    <property type="component" value="Unassembled WGS sequence"/>
</dbReference>
<feature type="transmembrane region" description="Helical" evidence="9">
    <location>
        <begin position="268"/>
        <end position="294"/>
    </location>
</feature>
<reference evidence="10 11" key="1">
    <citation type="submission" date="2023-03" db="EMBL/GenBank/DDBJ databases">
        <title>High recombination rates correlate with genetic variation in Cardiocondyla obscurior ants.</title>
        <authorList>
            <person name="Errbii M."/>
        </authorList>
    </citation>
    <scope>NUCLEOTIDE SEQUENCE [LARGE SCALE GENOMIC DNA]</scope>
    <source>
        <strain evidence="10">Alpha-2009</strain>
        <tissue evidence="10">Whole body</tissue>
    </source>
</reference>
<evidence type="ECO:0000256" key="7">
    <source>
        <dbReference type="ARBA" id="ARBA00023170"/>
    </source>
</evidence>
<dbReference type="Pfam" id="PF02949">
    <property type="entry name" value="7tm_6"/>
    <property type="match status" value="1"/>
</dbReference>
<feature type="transmembrane region" description="Helical" evidence="9">
    <location>
        <begin position="32"/>
        <end position="53"/>
    </location>
</feature>